<reference evidence="2" key="1">
    <citation type="submission" date="2007-07" db="EMBL/GenBank/DDBJ databases">
        <title>PCAP assembly of the Caenorhabditis remanei genome.</title>
        <authorList>
            <consortium name="The Caenorhabditis remanei Sequencing Consortium"/>
            <person name="Wilson R.K."/>
        </authorList>
    </citation>
    <scope>NUCLEOTIDE SEQUENCE [LARGE SCALE GENOMIC DNA]</scope>
    <source>
        <strain evidence="2">PB4641</strain>
    </source>
</reference>
<gene>
    <name evidence="2" type="ORF">CRE_22500</name>
</gene>
<dbReference type="InterPro" id="IPR012885">
    <property type="entry name" value="F-box_Sdz-33"/>
</dbReference>
<evidence type="ECO:0000313" key="3">
    <source>
        <dbReference type="Proteomes" id="UP000008281"/>
    </source>
</evidence>
<dbReference type="Pfam" id="PF07735">
    <property type="entry name" value="FBA_2"/>
    <property type="match status" value="1"/>
</dbReference>
<evidence type="ECO:0000259" key="1">
    <source>
        <dbReference type="Pfam" id="PF07735"/>
    </source>
</evidence>
<feature type="domain" description="Sdz-33 F-box" evidence="1">
    <location>
        <begin position="190"/>
        <end position="244"/>
    </location>
</feature>
<dbReference type="OrthoDB" id="5911164at2759"/>
<dbReference type="Proteomes" id="UP000008281">
    <property type="component" value="Unassembled WGS sequence"/>
</dbReference>
<dbReference type="PANTHER" id="PTHR21503:SF31">
    <property type="entry name" value="F-BOX DOMAIN-CONTAINING PROTEIN"/>
    <property type="match status" value="1"/>
</dbReference>
<proteinExistence type="predicted"/>
<dbReference type="HOGENOM" id="CLU_036540_0_0_1"/>
<organism evidence="3">
    <name type="scientific">Caenorhabditis remanei</name>
    <name type="common">Caenorhabditis vulgaris</name>
    <dbReference type="NCBI Taxonomy" id="31234"/>
    <lineage>
        <taxon>Eukaryota</taxon>
        <taxon>Metazoa</taxon>
        <taxon>Ecdysozoa</taxon>
        <taxon>Nematoda</taxon>
        <taxon>Chromadorea</taxon>
        <taxon>Rhabditida</taxon>
        <taxon>Rhabditina</taxon>
        <taxon>Rhabditomorpha</taxon>
        <taxon>Rhabditoidea</taxon>
        <taxon>Rhabditidae</taxon>
        <taxon>Peloderinae</taxon>
        <taxon>Caenorhabditis</taxon>
    </lineage>
</organism>
<evidence type="ECO:0000313" key="2">
    <source>
        <dbReference type="EMBL" id="EFP09056.1"/>
    </source>
</evidence>
<name>E3MU40_CAERE</name>
<dbReference type="AlphaFoldDB" id="E3MU40"/>
<dbReference type="EMBL" id="DS268478">
    <property type="protein sequence ID" value="EFP09056.1"/>
    <property type="molecule type" value="Genomic_DNA"/>
</dbReference>
<protein>
    <recommendedName>
        <fullName evidence="1">Sdz-33 F-box domain-containing protein</fullName>
    </recommendedName>
</protein>
<sequence>MRQQKRLVRKLKTPHLALPETFDVVFEMMDLVKEERPIVLDGLFKLDGLYFSSWVPWEDNLIFNRLWPDDPRTIPQYSLRLYYFNDVVSSLKTMSFYLSNLFGMPPTALFFPCRFYETDDIKKIMDIYCTKETNINSLELSNYPRNATTDDDEVLTLILKQQNATSNLHLLFKPTLNFTFDFKTLRNTPKHLEIEYSAWVTWEQLLSLESETVCLLKSNFPSSDFKTLIETWRDGWTPKWKSLMVEFKTSLDIDSYVSDEFKEIESGKERQKSIFLRDSSIQAYRFTTRIITARNVVDKTGYHLTRSDQTIATVTMENENIGWFHIQSNDPNAEMFIPVTKPELLFFN</sequence>
<dbReference type="eggNOG" id="ENOG502TH5M">
    <property type="taxonomic scope" value="Eukaryota"/>
</dbReference>
<accession>E3MU40</accession>
<dbReference type="PANTHER" id="PTHR21503">
    <property type="entry name" value="F-BOX-CONTAINING HYPOTHETICAL PROTEIN C.ELEGANS"/>
    <property type="match status" value="1"/>
</dbReference>
<dbReference type="InParanoid" id="E3MU40"/>
<keyword evidence="3" id="KW-1185">Reference proteome</keyword>